<organism evidence="3 4">
    <name type="scientific">Cherax quadricarinatus</name>
    <name type="common">Australian red claw crayfish</name>
    <dbReference type="NCBI Taxonomy" id="27406"/>
    <lineage>
        <taxon>Eukaryota</taxon>
        <taxon>Metazoa</taxon>
        <taxon>Ecdysozoa</taxon>
        <taxon>Arthropoda</taxon>
        <taxon>Crustacea</taxon>
        <taxon>Multicrustacea</taxon>
        <taxon>Malacostraca</taxon>
        <taxon>Eumalacostraca</taxon>
        <taxon>Eucarida</taxon>
        <taxon>Decapoda</taxon>
        <taxon>Pleocyemata</taxon>
        <taxon>Astacidea</taxon>
        <taxon>Parastacoidea</taxon>
        <taxon>Parastacidae</taxon>
        <taxon>Cherax</taxon>
    </lineage>
</organism>
<dbReference type="EMBL" id="JARKIK010000255">
    <property type="protein sequence ID" value="KAK8720685.1"/>
    <property type="molecule type" value="Genomic_DNA"/>
</dbReference>
<accession>A0AAW0VV77</accession>
<feature type="region of interest" description="Disordered" evidence="1">
    <location>
        <begin position="59"/>
        <end position="80"/>
    </location>
</feature>
<dbReference type="Proteomes" id="UP001445076">
    <property type="component" value="Unassembled WGS sequence"/>
</dbReference>
<reference evidence="3 4" key="1">
    <citation type="journal article" date="2024" name="BMC Genomics">
        <title>Genome assembly of redclaw crayfish (Cherax quadricarinatus) provides insights into its immune adaptation and hypoxia tolerance.</title>
        <authorList>
            <person name="Liu Z."/>
            <person name="Zheng J."/>
            <person name="Li H."/>
            <person name="Fang K."/>
            <person name="Wang S."/>
            <person name="He J."/>
            <person name="Zhou D."/>
            <person name="Weng S."/>
            <person name="Chi M."/>
            <person name="Gu Z."/>
            <person name="He J."/>
            <person name="Li F."/>
            <person name="Wang M."/>
        </authorList>
    </citation>
    <scope>NUCLEOTIDE SEQUENCE [LARGE SCALE GENOMIC DNA]</scope>
    <source>
        <strain evidence="3">ZL_2023a</strain>
    </source>
</reference>
<evidence type="ECO:0000256" key="1">
    <source>
        <dbReference type="SAM" id="MobiDB-lite"/>
    </source>
</evidence>
<feature type="signal peptide" evidence="2">
    <location>
        <begin position="1"/>
        <end position="19"/>
    </location>
</feature>
<evidence type="ECO:0000313" key="4">
    <source>
        <dbReference type="Proteomes" id="UP001445076"/>
    </source>
</evidence>
<keyword evidence="4" id="KW-1185">Reference proteome</keyword>
<evidence type="ECO:0000256" key="2">
    <source>
        <dbReference type="SAM" id="SignalP"/>
    </source>
</evidence>
<feature type="compositionally biased region" description="Acidic residues" evidence="1">
    <location>
        <begin position="66"/>
        <end position="77"/>
    </location>
</feature>
<dbReference type="Pfam" id="PF00805">
    <property type="entry name" value="Pentapeptide"/>
    <property type="match status" value="1"/>
</dbReference>
<name>A0AAW0VV77_CHEQU</name>
<protein>
    <submittedName>
        <fullName evidence="3">Uncharacterized protein</fullName>
    </submittedName>
</protein>
<keyword evidence="2" id="KW-0732">Signal</keyword>
<evidence type="ECO:0000313" key="3">
    <source>
        <dbReference type="EMBL" id="KAK8720685.1"/>
    </source>
</evidence>
<gene>
    <name evidence="3" type="ORF">OTU49_013164</name>
</gene>
<sequence>MKITVSLIFLLLSVVVSRADWTGWLEGKFDGLFQPNLPQADLPQADLLQADLPQADLPQADLPQADQDDDGNDEDDDGGRGVERMIEAVKDAFQEMTKKRSSWYQHYNALAAGATNNSAVVTELLAISSVAMPIIWNAYVGSLLTERQGKLRQENIRTFSPSDQLASQRLSVPAGFTEQDDFTVEITMALNKIDSVGVMLMPETDQDIVRYQGDILVVADLHWQYQNDDRVLVFGDMTAGTFGPREEKYRDDRWRNIALGERFLMVFMKRGGCIHVFISSGKSIYLQEPRPVAPYTFCPQERRQSKMLRDSSPLSVVVETIDAEPGTVEVHSVLWW</sequence>
<feature type="chain" id="PRO_5043340118" evidence="2">
    <location>
        <begin position="20"/>
        <end position="336"/>
    </location>
</feature>
<comment type="caution">
    <text evidence="3">The sequence shown here is derived from an EMBL/GenBank/DDBJ whole genome shotgun (WGS) entry which is preliminary data.</text>
</comment>
<proteinExistence type="predicted"/>
<dbReference type="AlphaFoldDB" id="A0AAW0VV77"/>
<dbReference type="InterPro" id="IPR001646">
    <property type="entry name" value="5peptide_repeat"/>
</dbReference>